<name>A0AAD8NIF7_TARER</name>
<dbReference type="Proteomes" id="UP001229421">
    <property type="component" value="Unassembled WGS sequence"/>
</dbReference>
<dbReference type="GO" id="GO:0003995">
    <property type="term" value="F:acyl-CoA dehydrogenase activity"/>
    <property type="evidence" value="ECO:0007669"/>
    <property type="project" value="InterPro"/>
</dbReference>
<evidence type="ECO:0000313" key="3">
    <source>
        <dbReference type="Proteomes" id="UP001229421"/>
    </source>
</evidence>
<comment type="caution">
    <text evidence="2">The sequence shown here is derived from an EMBL/GenBank/DDBJ whole genome shotgun (WGS) entry which is preliminary data.</text>
</comment>
<reference evidence="2" key="1">
    <citation type="journal article" date="2023" name="bioRxiv">
        <title>Improved chromosome-level genome assembly for marigold (Tagetes erecta).</title>
        <authorList>
            <person name="Jiang F."/>
            <person name="Yuan L."/>
            <person name="Wang S."/>
            <person name="Wang H."/>
            <person name="Xu D."/>
            <person name="Wang A."/>
            <person name="Fan W."/>
        </authorList>
    </citation>
    <scope>NUCLEOTIDE SEQUENCE</scope>
    <source>
        <strain evidence="2">WSJ</strain>
        <tissue evidence="2">Leaf</tissue>
    </source>
</reference>
<feature type="compositionally biased region" description="Basic and acidic residues" evidence="1">
    <location>
        <begin position="117"/>
        <end position="127"/>
    </location>
</feature>
<keyword evidence="3" id="KW-1185">Reference proteome</keyword>
<organism evidence="2 3">
    <name type="scientific">Tagetes erecta</name>
    <name type="common">African marigold</name>
    <dbReference type="NCBI Taxonomy" id="13708"/>
    <lineage>
        <taxon>Eukaryota</taxon>
        <taxon>Viridiplantae</taxon>
        <taxon>Streptophyta</taxon>
        <taxon>Embryophyta</taxon>
        <taxon>Tracheophyta</taxon>
        <taxon>Spermatophyta</taxon>
        <taxon>Magnoliopsida</taxon>
        <taxon>eudicotyledons</taxon>
        <taxon>Gunneridae</taxon>
        <taxon>Pentapetalae</taxon>
        <taxon>asterids</taxon>
        <taxon>campanulids</taxon>
        <taxon>Asterales</taxon>
        <taxon>Asteraceae</taxon>
        <taxon>Asteroideae</taxon>
        <taxon>Heliantheae alliance</taxon>
        <taxon>Tageteae</taxon>
        <taxon>Tagetes</taxon>
    </lineage>
</organism>
<protein>
    <submittedName>
        <fullName evidence="2">Uncharacterized protein</fullName>
    </submittedName>
</protein>
<feature type="region of interest" description="Disordered" evidence="1">
    <location>
        <begin position="96"/>
        <end position="127"/>
    </location>
</feature>
<evidence type="ECO:0000256" key="1">
    <source>
        <dbReference type="SAM" id="MobiDB-lite"/>
    </source>
</evidence>
<dbReference type="PROSITE" id="PS00073">
    <property type="entry name" value="ACYL_COA_DH_2"/>
    <property type="match status" value="1"/>
</dbReference>
<evidence type="ECO:0000313" key="2">
    <source>
        <dbReference type="EMBL" id="KAK1409143.1"/>
    </source>
</evidence>
<accession>A0AAD8NIF7</accession>
<dbReference type="AlphaFoldDB" id="A0AAD8NIF7"/>
<proteinExistence type="predicted"/>
<dbReference type="EMBL" id="JAUHHV010000010">
    <property type="protein sequence ID" value="KAK1409143.1"/>
    <property type="molecule type" value="Genomic_DNA"/>
</dbReference>
<gene>
    <name evidence="2" type="ORF">QVD17_35668</name>
</gene>
<dbReference type="InterPro" id="IPR006089">
    <property type="entry name" value="Acyl-CoA_DH_CS"/>
</dbReference>
<sequence length="127" mass="14478">MGSKWDHSLRVSWITLRARETVASGRELVGGNGMISNNLVAKRMPDTSNAMGFSFRCGFWVFFIWRLVRLQKIHFLILQTRYGPTNGVWMEKVVPASRPNTDDSYNDETFGDSESMSQDRQEVGVSI</sequence>